<dbReference type="PANTHER" id="PTHR11571:SF222">
    <property type="entry name" value="GLUTATHIONE TRANSFERASE"/>
    <property type="match status" value="1"/>
</dbReference>
<dbReference type="PROSITE" id="PS50405">
    <property type="entry name" value="GST_CTER"/>
    <property type="match status" value="1"/>
</dbReference>
<sequence>METPKLTIGYWKIRGLIAPVKYMLAYLGVDYEDVSYEQGDAPDFSRECWLSVKPTLPLPFPNLPYLFHGDVKITESQAMMRYIANEFGSGLNLSGKDSKDKANVDMLLSVLSDIKAPTVGHFYGSGDAEAICKIAYAQYPAVEAFLGDKPFLVGDYVTFVDFFFWEQIEIFTFASKGEFLQRFPKLAEYHKRVSALPKFAEYLQSDKFMVRPFNNKIAKLNN</sequence>
<dbReference type="AlphaFoldDB" id="A0A8J8NIK4"/>
<dbReference type="InterPro" id="IPR004046">
    <property type="entry name" value="GST_C"/>
</dbReference>
<feature type="domain" description="GST N-terminal" evidence="6">
    <location>
        <begin position="4"/>
        <end position="91"/>
    </location>
</feature>
<dbReference type="SUPFAM" id="SSF52833">
    <property type="entry name" value="Thioredoxin-like"/>
    <property type="match status" value="1"/>
</dbReference>
<comment type="similarity">
    <text evidence="2">Belongs to the GST superfamily. Mu family.</text>
</comment>
<evidence type="ECO:0000256" key="4">
    <source>
        <dbReference type="ARBA" id="ARBA00022679"/>
    </source>
</evidence>
<dbReference type="EMBL" id="RRYP01015006">
    <property type="protein sequence ID" value="TNV75713.1"/>
    <property type="molecule type" value="Genomic_DNA"/>
</dbReference>
<dbReference type="PROSITE" id="PS50404">
    <property type="entry name" value="GST_NTER"/>
    <property type="match status" value="1"/>
</dbReference>
<comment type="catalytic activity">
    <reaction evidence="5">
        <text>RX + glutathione = an S-substituted glutathione + a halide anion + H(+)</text>
        <dbReference type="Rhea" id="RHEA:16437"/>
        <dbReference type="ChEBI" id="CHEBI:15378"/>
        <dbReference type="ChEBI" id="CHEBI:16042"/>
        <dbReference type="ChEBI" id="CHEBI:17792"/>
        <dbReference type="ChEBI" id="CHEBI:57925"/>
        <dbReference type="ChEBI" id="CHEBI:90779"/>
        <dbReference type="EC" id="2.5.1.18"/>
    </reaction>
</comment>
<dbReference type="EC" id="2.5.1.18" evidence="3"/>
<dbReference type="Proteomes" id="UP000785679">
    <property type="component" value="Unassembled WGS sequence"/>
</dbReference>
<dbReference type="PANTHER" id="PTHR11571">
    <property type="entry name" value="GLUTATHIONE S-TRANSFERASE"/>
    <property type="match status" value="1"/>
</dbReference>
<evidence type="ECO:0000256" key="3">
    <source>
        <dbReference type="ARBA" id="ARBA00012452"/>
    </source>
</evidence>
<dbReference type="InterPro" id="IPR036249">
    <property type="entry name" value="Thioredoxin-like_sf"/>
</dbReference>
<dbReference type="CDD" id="cd03075">
    <property type="entry name" value="GST_N_Mu"/>
    <property type="match status" value="1"/>
</dbReference>
<feature type="domain" description="GST C-terminal" evidence="7">
    <location>
        <begin position="97"/>
        <end position="213"/>
    </location>
</feature>
<evidence type="ECO:0000256" key="2">
    <source>
        <dbReference type="ARBA" id="ARBA00005861"/>
    </source>
</evidence>
<reference evidence="8" key="1">
    <citation type="submission" date="2019-06" db="EMBL/GenBank/DDBJ databases">
        <authorList>
            <person name="Zheng W."/>
        </authorList>
    </citation>
    <scope>NUCLEOTIDE SEQUENCE</scope>
    <source>
        <strain evidence="8">QDHG01</strain>
    </source>
</reference>
<evidence type="ECO:0000259" key="7">
    <source>
        <dbReference type="PROSITE" id="PS50405"/>
    </source>
</evidence>
<dbReference type="Gene3D" id="1.20.1050.10">
    <property type="match status" value="1"/>
</dbReference>
<dbReference type="GO" id="GO:0006749">
    <property type="term" value="P:glutathione metabolic process"/>
    <property type="evidence" value="ECO:0007669"/>
    <property type="project" value="TreeGrafter"/>
</dbReference>
<evidence type="ECO:0000259" key="6">
    <source>
        <dbReference type="PROSITE" id="PS50404"/>
    </source>
</evidence>
<dbReference type="InterPro" id="IPR040079">
    <property type="entry name" value="Glutathione_S-Trfase"/>
</dbReference>
<name>A0A8J8NIK4_HALGN</name>
<keyword evidence="9" id="KW-1185">Reference proteome</keyword>
<proteinExistence type="inferred from homology"/>
<dbReference type="GO" id="GO:0004364">
    <property type="term" value="F:glutathione transferase activity"/>
    <property type="evidence" value="ECO:0007669"/>
    <property type="project" value="UniProtKB-EC"/>
</dbReference>
<keyword evidence="4" id="KW-0808">Transferase</keyword>
<dbReference type="InterPro" id="IPR036282">
    <property type="entry name" value="Glutathione-S-Trfase_C_sf"/>
</dbReference>
<dbReference type="SFLD" id="SFLDS00019">
    <property type="entry name" value="Glutathione_Transferase_(cytos"/>
    <property type="match status" value="1"/>
</dbReference>
<dbReference type="OrthoDB" id="410118at2759"/>
<dbReference type="InterPro" id="IPR010987">
    <property type="entry name" value="Glutathione-S-Trfase_C-like"/>
</dbReference>
<dbReference type="InterPro" id="IPR004045">
    <property type="entry name" value="Glutathione_S-Trfase_N"/>
</dbReference>
<protein>
    <recommendedName>
        <fullName evidence="3">glutathione transferase</fullName>
        <ecNumber evidence="3">2.5.1.18</ecNumber>
    </recommendedName>
</protein>
<dbReference type="InterPro" id="IPR050213">
    <property type="entry name" value="GST_superfamily"/>
</dbReference>
<evidence type="ECO:0000256" key="1">
    <source>
        <dbReference type="ARBA" id="ARBA00003701"/>
    </source>
</evidence>
<dbReference type="Pfam" id="PF14497">
    <property type="entry name" value="GST_C_3"/>
    <property type="match status" value="1"/>
</dbReference>
<organism evidence="8 9">
    <name type="scientific">Halteria grandinella</name>
    <dbReference type="NCBI Taxonomy" id="5974"/>
    <lineage>
        <taxon>Eukaryota</taxon>
        <taxon>Sar</taxon>
        <taxon>Alveolata</taxon>
        <taxon>Ciliophora</taxon>
        <taxon>Intramacronucleata</taxon>
        <taxon>Spirotrichea</taxon>
        <taxon>Stichotrichia</taxon>
        <taxon>Sporadotrichida</taxon>
        <taxon>Halteriidae</taxon>
        <taxon>Halteria</taxon>
    </lineage>
</organism>
<dbReference type="Gene3D" id="3.40.30.10">
    <property type="entry name" value="Glutaredoxin"/>
    <property type="match status" value="1"/>
</dbReference>
<evidence type="ECO:0000313" key="8">
    <source>
        <dbReference type="EMBL" id="TNV75713.1"/>
    </source>
</evidence>
<evidence type="ECO:0000256" key="5">
    <source>
        <dbReference type="ARBA" id="ARBA00047960"/>
    </source>
</evidence>
<comment type="caution">
    <text evidence="8">The sequence shown here is derived from an EMBL/GenBank/DDBJ whole genome shotgun (WGS) entry which is preliminary data.</text>
</comment>
<evidence type="ECO:0000313" key="9">
    <source>
        <dbReference type="Proteomes" id="UP000785679"/>
    </source>
</evidence>
<dbReference type="SUPFAM" id="SSF47616">
    <property type="entry name" value="GST C-terminal domain-like"/>
    <property type="match status" value="1"/>
</dbReference>
<dbReference type="Pfam" id="PF02798">
    <property type="entry name" value="GST_N"/>
    <property type="match status" value="1"/>
</dbReference>
<accession>A0A8J8NIK4</accession>
<comment type="function">
    <text evidence="1">Conjugation of reduced glutathione to a wide number of exogenous and endogenous hydrophobic electrophiles.</text>
</comment>
<gene>
    <name evidence="8" type="ORF">FGO68_gene5684</name>
</gene>